<keyword evidence="3" id="KW-1185">Reference proteome</keyword>
<dbReference type="Proteomes" id="UP000826195">
    <property type="component" value="Unassembled WGS sequence"/>
</dbReference>
<reference evidence="2 3" key="1">
    <citation type="journal article" date="2021" name="J. Hered.">
        <title>A chromosome-level genome assembly of the parasitoid wasp, Cotesia glomerata (Hymenoptera: Braconidae).</title>
        <authorList>
            <person name="Pinto B.J."/>
            <person name="Weis J.J."/>
            <person name="Gamble T."/>
            <person name="Ode P.J."/>
            <person name="Paul R."/>
            <person name="Zaspel J.M."/>
        </authorList>
    </citation>
    <scope>NUCLEOTIDE SEQUENCE [LARGE SCALE GENOMIC DNA]</scope>
    <source>
        <strain evidence="2">CgM1</strain>
    </source>
</reference>
<evidence type="ECO:0000313" key="3">
    <source>
        <dbReference type="Proteomes" id="UP000826195"/>
    </source>
</evidence>
<dbReference type="EMBL" id="JAHXZJ010001865">
    <property type="protein sequence ID" value="KAH0548516.1"/>
    <property type="molecule type" value="Genomic_DNA"/>
</dbReference>
<dbReference type="AlphaFoldDB" id="A0AAV7I8R3"/>
<gene>
    <name evidence="2" type="ORF">KQX54_002575</name>
</gene>
<protein>
    <submittedName>
        <fullName evidence="2">Uncharacterized protein</fullName>
    </submittedName>
</protein>
<feature type="compositionally biased region" description="Acidic residues" evidence="1">
    <location>
        <begin position="72"/>
        <end position="81"/>
    </location>
</feature>
<sequence>MPLHLERYEPLLTKDKYIRTTNDRKCIFVDTKTNSVVFVELKVFKSNPNRPGSNPDSLGNDDEAFMDSSIVSEDDALETSK</sequence>
<feature type="region of interest" description="Disordered" evidence="1">
    <location>
        <begin position="47"/>
        <end position="81"/>
    </location>
</feature>
<name>A0AAV7I8R3_COTGL</name>
<evidence type="ECO:0000256" key="1">
    <source>
        <dbReference type="SAM" id="MobiDB-lite"/>
    </source>
</evidence>
<proteinExistence type="predicted"/>
<feature type="compositionally biased region" description="Polar residues" evidence="1">
    <location>
        <begin position="47"/>
        <end position="57"/>
    </location>
</feature>
<evidence type="ECO:0000313" key="2">
    <source>
        <dbReference type="EMBL" id="KAH0548516.1"/>
    </source>
</evidence>
<accession>A0AAV7I8R3</accession>
<organism evidence="2 3">
    <name type="scientific">Cotesia glomerata</name>
    <name type="common">Lepidopteran parasitic wasp</name>
    <name type="synonym">Apanteles glomeratus</name>
    <dbReference type="NCBI Taxonomy" id="32391"/>
    <lineage>
        <taxon>Eukaryota</taxon>
        <taxon>Metazoa</taxon>
        <taxon>Ecdysozoa</taxon>
        <taxon>Arthropoda</taxon>
        <taxon>Hexapoda</taxon>
        <taxon>Insecta</taxon>
        <taxon>Pterygota</taxon>
        <taxon>Neoptera</taxon>
        <taxon>Endopterygota</taxon>
        <taxon>Hymenoptera</taxon>
        <taxon>Apocrita</taxon>
        <taxon>Ichneumonoidea</taxon>
        <taxon>Braconidae</taxon>
        <taxon>Microgastrinae</taxon>
        <taxon>Cotesia</taxon>
    </lineage>
</organism>
<comment type="caution">
    <text evidence="2">The sequence shown here is derived from an EMBL/GenBank/DDBJ whole genome shotgun (WGS) entry which is preliminary data.</text>
</comment>